<evidence type="ECO:0000256" key="1">
    <source>
        <dbReference type="SAM" id="Phobius"/>
    </source>
</evidence>
<organism evidence="2 3">
    <name type="scientific">Enterocloster citroniae</name>
    <dbReference type="NCBI Taxonomy" id="358743"/>
    <lineage>
        <taxon>Bacteria</taxon>
        <taxon>Bacillati</taxon>
        <taxon>Bacillota</taxon>
        <taxon>Clostridia</taxon>
        <taxon>Lachnospirales</taxon>
        <taxon>Lachnospiraceae</taxon>
        <taxon>Enterocloster</taxon>
    </lineage>
</organism>
<dbReference type="Proteomes" id="UP001549200">
    <property type="component" value="Unassembled WGS sequence"/>
</dbReference>
<keyword evidence="3" id="KW-1185">Reference proteome</keyword>
<reference evidence="2 3" key="1">
    <citation type="submission" date="2024-06" db="EMBL/GenBank/DDBJ databases">
        <title>Genomic Encyclopedia of Type Strains, Phase IV (KMG-IV): sequencing the most valuable type-strain genomes for metagenomic binning, comparative biology and taxonomic classification.</title>
        <authorList>
            <person name="Goeker M."/>
        </authorList>
    </citation>
    <scope>NUCLEOTIDE SEQUENCE [LARGE SCALE GENOMIC DNA]</scope>
    <source>
        <strain evidence="2 3">DSM 19261</strain>
    </source>
</reference>
<feature type="transmembrane region" description="Helical" evidence="1">
    <location>
        <begin position="16"/>
        <end position="41"/>
    </location>
</feature>
<proteinExistence type="predicted"/>
<protein>
    <submittedName>
        <fullName evidence="2">Uncharacterized protein</fullName>
    </submittedName>
</protein>
<evidence type="ECO:0000313" key="3">
    <source>
        <dbReference type="Proteomes" id="UP001549200"/>
    </source>
</evidence>
<gene>
    <name evidence="2" type="ORF">ABID13_005374</name>
</gene>
<keyword evidence="1" id="KW-0812">Transmembrane</keyword>
<feature type="non-terminal residue" evidence="2">
    <location>
        <position position="1"/>
    </location>
</feature>
<accession>A0ABV2G648</accession>
<keyword evidence="1" id="KW-1133">Transmembrane helix</keyword>
<keyword evidence="1" id="KW-0472">Membrane</keyword>
<name>A0ABV2G648_9FIRM</name>
<dbReference type="EMBL" id="JBEPLZ010000036">
    <property type="protein sequence ID" value="MET3573707.1"/>
    <property type="molecule type" value="Genomic_DNA"/>
</dbReference>
<sequence length="42" mass="5179">FQGFTYYLIFNYQGSFVVVLFSSNFYILSQLFVFVNNFFYFF</sequence>
<comment type="caution">
    <text evidence="2">The sequence shown here is derived from an EMBL/GenBank/DDBJ whole genome shotgun (WGS) entry which is preliminary data.</text>
</comment>
<evidence type="ECO:0000313" key="2">
    <source>
        <dbReference type="EMBL" id="MET3573707.1"/>
    </source>
</evidence>